<dbReference type="Pfam" id="PF01464">
    <property type="entry name" value="SLT"/>
    <property type="match status" value="1"/>
</dbReference>
<dbReference type="SUPFAM" id="SSF53850">
    <property type="entry name" value="Periplasmic binding protein-like II"/>
    <property type="match status" value="1"/>
</dbReference>
<dbReference type="Proteomes" id="UP000192042">
    <property type="component" value="Chromosome I"/>
</dbReference>
<comment type="subcellular location">
    <subcellularLocation>
        <location evidence="1">Cell outer membrane</location>
        <topology evidence="1">Peripheral membrane protein</topology>
    </subcellularLocation>
</comment>
<organism evidence="5 6">
    <name type="scientific">Nitrospira japonica</name>
    <dbReference type="NCBI Taxonomy" id="1325564"/>
    <lineage>
        <taxon>Bacteria</taxon>
        <taxon>Pseudomonadati</taxon>
        <taxon>Nitrospirota</taxon>
        <taxon>Nitrospiria</taxon>
        <taxon>Nitrospirales</taxon>
        <taxon>Nitrospiraceae</taxon>
        <taxon>Nitrospira</taxon>
    </lineage>
</organism>
<dbReference type="Gene3D" id="1.10.530.10">
    <property type="match status" value="1"/>
</dbReference>
<gene>
    <name evidence="5" type="ORF">NSJP_2590</name>
</gene>
<protein>
    <submittedName>
        <fullName evidence="5">Lytic transglycosylase</fullName>
    </submittedName>
</protein>
<sequence length="511" mass="57698">MGRMLERDLIRNSVVKRLFLATALFGSLFLVGLPTPQSLAAALQSSDDHDLVQSSILRPWTGDLDGMVERRVIRALVAPSRTSYWLNGARQTGAEYELLKAFQEEINAKYQSRNKHILVHVVFIPTSRDQLIPALLEGRGDIAAGILTVTPERLEKVDFGEPFFRGVKEIVVTGPASPNITSLSDLSGKEVFVRKSSSYWSHLERLNEQFAQEQKAPVILKPAPEDLQDDDLLEMVNAGLVEIIVVDRYQALLWSKVFKKLVAHKGVVLNAGGDFAWMLRKDSPKLKAEIDEFAKKYGRKSEFGNALVKKYGGDGNPRIVKQATSGTEIKKFSKTVDLFRKYGAQYEMDYLLMIAQGYQESLLDQNARSNVGAVGVMQLMPATGNEMKTGDITQLEPNIHAGIKYVRYIRDQFFENEDMDSRNKILFSFAAYNAGPARVQKLRKEAEKRGLNPNVWFNNVELIAARRIGEETVTYVANIYKYYIAYKLVEEQRAEKEKRRADLQHDLSGPQ</sequence>
<dbReference type="STRING" id="1325564.NSJP_2590"/>
<dbReference type="GO" id="GO:0008933">
    <property type="term" value="F:peptidoglycan lytic transglycosylase activity"/>
    <property type="evidence" value="ECO:0007669"/>
    <property type="project" value="TreeGrafter"/>
</dbReference>
<dbReference type="InterPro" id="IPR001638">
    <property type="entry name" value="Solute-binding_3/MltF_N"/>
</dbReference>
<feature type="domain" description="Solute-binding protein family 3/N-terminal" evidence="4">
    <location>
        <begin position="72"/>
        <end position="315"/>
    </location>
</feature>
<dbReference type="SMART" id="SM00062">
    <property type="entry name" value="PBPb"/>
    <property type="match status" value="1"/>
</dbReference>
<evidence type="ECO:0000313" key="6">
    <source>
        <dbReference type="Proteomes" id="UP000192042"/>
    </source>
</evidence>
<accession>A0A1W1I6W6</accession>
<dbReference type="PANTHER" id="PTHR35936">
    <property type="entry name" value="MEMBRANE-BOUND LYTIC MUREIN TRANSGLYCOSYLASE F"/>
    <property type="match status" value="1"/>
</dbReference>
<dbReference type="KEGG" id="nja:NSJP_2590"/>
<dbReference type="AlphaFoldDB" id="A0A1W1I6W6"/>
<keyword evidence="6" id="KW-1185">Reference proteome</keyword>
<reference evidence="5 6" key="1">
    <citation type="submission" date="2017-03" db="EMBL/GenBank/DDBJ databases">
        <authorList>
            <person name="Afonso C.L."/>
            <person name="Miller P.J."/>
            <person name="Scott M.A."/>
            <person name="Spackman E."/>
            <person name="Goraichik I."/>
            <person name="Dimitrov K.M."/>
            <person name="Suarez D.L."/>
            <person name="Swayne D.E."/>
        </authorList>
    </citation>
    <scope>NUCLEOTIDE SEQUENCE [LARGE SCALE GENOMIC DNA]</scope>
    <source>
        <strain evidence="5">Genome sequencing of Nitrospira japonica strain NJ11</strain>
    </source>
</reference>
<dbReference type="PANTHER" id="PTHR35936:SF32">
    <property type="entry name" value="MEMBRANE-BOUND LYTIC MUREIN TRANSGLYCOSYLASE F"/>
    <property type="match status" value="1"/>
</dbReference>
<dbReference type="GO" id="GO:0009253">
    <property type="term" value="P:peptidoglycan catabolic process"/>
    <property type="evidence" value="ECO:0007669"/>
    <property type="project" value="TreeGrafter"/>
</dbReference>
<evidence type="ECO:0000313" key="5">
    <source>
        <dbReference type="EMBL" id="SLM48757.1"/>
    </source>
</evidence>
<dbReference type="CDD" id="cd01009">
    <property type="entry name" value="PBP2_YfhD_N"/>
    <property type="match status" value="1"/>
</dbReference>
<dbReference type="CDD" id="cd13403">
    <property type="entry name" value="MLTF-like"/>
    <property type="match status" value="1"/>
</dbReference>
<keyword evidence="3" id="KW-0998">Cell outer membrane</keyword>
<dbReference type="InterPro" id="IPR023346">
    <property type="entry name" value="Lysozyme-like_dom_sf"/>
</dbReference>
<dbReference type="GO" id="GO:0009279">
    <property type="term" value="C:cell outer membrane"/>
    <property type="evidence" value="ECO:0007669"/>
    <property type="project" value="UniProtKB-SubCell"/>
</dbReference>
<dbReference type="SUPFAM" id="SSF53955">
    <property type="entry name" value="Lysozyme-like"/>
    <property type="match status" value="1"/>
</dbReference>
<keyword evidence="3" id="KW-0472">Membrane</keyword>
<keyword evidence="2" id="KW-0732">Signal</keyword>
<evidence type="ECO:0000256" key="1">
    <source>
        <dbReference type="ARBA" id="ARBA00004339"/>
    </source>
</evidence>
<proteinExistence type="predicted"/>
<dbReference type="EMBL" id="LT828648">
    <property type="protein sequence ID" value="SLM48757.1"/>
    <property type="molecule type" value="Genomic_DNA"/>
</dbReference>
<dbReference type="InterPro" id="IPR008258">
    <property type="entry name" value="Transglycosylase_SLT_dom_1"/>
</dbReference>
<evidence type="ECO:0000259" key="4">
    <source>
        <dbReference type="SMART" id="SM00062"/>
    </source>
</evidence>
<name>A0A1W1I6W6_9BACT</name>
<evidence type="ECO:0000256" key="2">
    <source>
        <dbReference type="ARBA" id="ARBA00022729"/>
    </source>
</evidence>
<dbReference type="Pfam" id="PF00497">
    <property type="entry name" value="SBP_bac_3"/>
    <property type="match status" value="1"/>
</dbReference>
<evidence type="ECO:0000256" key="3">
    <source>
        <dbReference type="ARBA" id="ARBA00023237"/>
    </source>
</evidence>
<dbReference type="Gene3D" id="3.40.190.10">
    <property type="entry name" value="Periplasmic binding protein-like II"/>
    <property type="match status" value="2"/>
</dbReference>